<sequence length="73" mass="8064">MSYLIKRRQESAFCYLVLEMAVYQTMRYGRHSFQTSDGELVSYTAGQAALRNGAAMLIGGVLVGIFPPESGVR</sequence>
<dbReference type="Proteomes" id="UP000297549">
    <property type="component" value="Unassembled WGS sequence"/>
</dbReference>
<evidence type="ECO:0000313" key="2">
    <source>
        <dbReference type="Proteomes" id="UP000297549"/>
    </source>
</evidence>
<dbReference type="AlphaFoldDB" id="A0A4Z0PXN2"/>
<comment type="caution">
    <text evidence="1">The sequence shown here is derived from an EMBL/GenBank/DDBJ whole genome shotgun (WGS) entry which is preliminary data.</text>
</comment>
<proteinExistence type="predicted"/>
<dbReference type="EMBL" id="SRLC01000002">
    <property type="protein sequence ID" value="TGE22054.1"/>
    <property type="molecule type" value="Genomic_DNA"/>
</dbReference>
<reference evidence="1 2" key="1">
    <citation type="submission" date="2019-04" db="EMBL/GenBank/DDBJ databases">
        <authorList>
            <person name="Feng G."/>
            <person name="Zhang J."/>
            <person name="Zhu H."/>
        </authorList>
    </citation>
    <scope>NUCLEOTIDE SEQUENCE [LARGE SCALE GENOMIC DNA]</scope>
    <source>
        <strain evidence="1 2">JCM 31653</strain>
    </source>
</reference>
<keyword evidence="2" id="KW-1185">Reference proteome</keyword>
<protein>
    <submittedName>
        <fullName evidence="1">Uncharacterized protein</fullName>
    </submittedName>
</protein>
<dbReference type="RefSeq" id="WP_135464577.1">
    <property type="nucleotide sequence ID" value="NZ_SRLC01000002.1"/>
</dbReference>
<accession>A0A4Z0PXN2</accession>
<name>A0A4Z0PXN2_9BACT</name>
<dbReference type="OrthoDB" id="887343at2"/>
<organism evidence="1 2">
    <name type="scientific">Hymenobacter aquaticus</name>
    <dbReference type="NCBI Taxonomy" id="1867101"/>
    <lineage>
        <taxon>Bacteria</taxon>
        <taxon>Pseudomonadati</taxon>
        <taxon>Bacteroidota</taxon>
        <taxon>Cytophagia</taxon>
        <taxon>Cytophagales</taxon>
        <taxon>Hymenobacteraceae</taxon>
        <taxon>Hymenobacter</taxon>
    </lineage>
</organism>
<gene>
    <name evidence="1" type="ORF">E5K00_17535</name>
</gene>
<evidence type="ECO:0000313" key="1">
    <source>
        <dbReference type="EMBL" id="TGE22054.1"/>
    </source>
</evidence>